<evidence type="ECO:0008006" key="3">
    <source>
        <dbReference type="Google" id="ProtNLM"/>
    </source>
</evidence>
<organism evidence="1 2">
    <name type="scientific">Reichenbachiella ulvae</name>
    <dbReference type="NCBI Taxonomy" id="2980104"/>
    <lineage>
        <taxon>Bacteria</taxon>
        <taxon>Pseudomonadati</taxon>
        <taxon>Bacteroidota</taxon>
        <taxon>Cytophagia</taxon>
        <taxon>Cytophagales</taxon>
        <taxon>Reichenbachiellaceae</taxon>
        <taxon>Reichenbachiella</taxon>
    </lineage>
</organism>
<sequence length="189" mass="20911">MKIPHKKALTFSMAANKLYQLPPLLSLILLFLTPVQAQTNRINFEQFSLTEGLSFSTVNEITQDHRGFVWIATEDGLNRYDGTTFRIYRSTKGDSTTIGNNGVNAVYEDPFERLWVGTTGELSLYDRDLDIFHTMKGTANVSISGIAGVSESKLWIIGNAASGKDIFSYDLESNKISPVPLNAIQGLKA</sequence>
<name>A0ABT3CZ35_9BACT</name>
<dbReference type="EMBL" id="JAOYOD010000001">
    <property type="protein sequence ID" value="MCV9388956.1"/>
    <property type="molecule type" value="Genomic_DNA"/>
</dbReference>
<evidence type="ECO:0000313" key="1">
    <source>
        <dbReference type="EMBL" id="MCV9388956.1"/>
    </source>
</evidence>
<gene>
    <name evidence="1" type="ORF">N7U62_19925</name>
</gene>
<keyword evidence="2" id="KW-1185">Reference proteome</keyword>
<dbReference type="SUPFAM" id="SSF63829">
    <property type="entry name" value="Calcium-dependent phosphotriesterase"/>
    <property type="match status" value="1"/>
</dbReference>
<evidence type="ECO:0000313" key="2">
    <source>
        <dbReference type="Proteomes" id="UP001300692"/>
    </source>
</evidence>
<accession>A0ABT3CZ35</accession>
<dbReference type="InterPro" id="IPR015943">
    <property type="entry name" value="WD40/YVTN_repeat-like_dom_sf"/>
</dbReference>
<dbReference type="Proteomes" id="UP001300692">
    <property type="component" value="Unassembled WGS sequence"/>
</dbReference>
<comment type="caution">
    <text evidence="1">The sequence shown here is derived from an EMBL/GenBank/DDBJ whole genome shotgun (WGS) entry which is preliminary data.</text>
</comment>
<dbReference type="Gene3D" id="2.130.10.10">
    <property type="entry name" value="YVTN repeat-like/Quinoprotein amine dehydrogenase"/>
    <property type="match status" value="1"/>
</dbReference>
<dbReference type="RefSeq" id="WP_264139854.1">
    <property type="nucleotide sequence ID" value="NZ_JAOYOD010000001.1"/>
</dbReference>
<proteinExistence type="predicted"/>
<protein>
    <recommendedName>
        <fullName evidence="3">Two component regulator propeller</fullName>
    </recommendedName>
</protein>
<dbReference type="Pfam" id="PF07494">
    <property type="entry name" value="Reg_prop"/>
    <property type="match status" value="2"/>
</dbReference>
<reference evidence="1 2" key="1">
    <citation type="submission" date="2022-10" db="EMBL/GenBank/DDBJ databases">
        <title>Comparative genomics and taxonomic characterization of three novel marine species of genus Reichenbachiella exhibiting antioxidant and polysaccharide degradation activities.</title>
        <authorList>
            <person name="Muhammad N."/>
            <person name="Lee Y.-J."/>
            <person name="Ko J."/>
            <person name="Kim S.-G."/>
        </authorList>
    </citation>
    <scope>NUCLEOTIDE SEQUENCE [LARGE SCALE GENOMIC DNA]</scope>
    <source>
        <strain evidence="1 2">ABR2-5</strain>
    </source>
</reference>
<dbReference type="InterPro" id="IPR011110">
    <property type="entry name" value="Reg_prop"/>
</dbReference>